<evidence type="ECO:0000313" key="4">
    <source>
        <dbReference type="Proteomes" id="UP001286313"/>
    </source>
</evidence>
<dbReference type="InterPro" id="IPR015897">
    <property type="entry name" value="CHK_kinase-like"/>
</dbReference>
<protein>
    <recommendedName>
        <fullName evidence="2">CHK kinase-like domain-containing protein</fullName>
    </recommendedName>
</protein>
<proteinExistence type="predicted"/>
<keyword evidence="4" id="KW-1185">Reference proteome</keyword>
<feature type="compositionally biased region" description="Polar residues" evidence="1">
    <location>
        <begin position="309"/>
        <end position="318"/>
    </location>
</feature>
<dbReference type="SMART" id="SM00587">
    <property type="entry name" value="CHK"/>
    <property type="match status" value="1"/>
</dbReference>
<reference evidence="3" key="1">
    <citation type="submission" date="2023-10" db="EMBL/GenBank/DDBJ databases">
        <title>Genome assemblies of two species of porcelain crab, Petrolisthes cinctipes and Petrolisthes manimaculis (Anomura: Porcellanidae).</title>
        <authorList>
            <person name="Angst P."/>
        </authorList>
    </citation>
    <scope>NUCLEOTIDE SEQUENCE</scope>
    <source>
        <strain evidence="3">PB745_01</strain>
        <tissue evidence="3">Gill</tissue>
    </source>
</reference>
<comment type="caution">
    <text evidence="3">The sequence shown here is derived from an EMBL/GenBank/DDBJ whole genome shotgun (WGS) entry which is preliminary data.</text>
</comment>
<sequence>MGEDGIPIVIGVRVPDNDDDDRIYRNARIINNKLVTQEGRNEGMHEGENEGRGFYSRQARILWSQNGGRSPFGQSSYESRSGVVAEASEEIDNLSTSSEQVVSYSYRTAPEHSESQRVIYGSGSADKPDSNTDRPREKTQSPKPSPSRRIQPIKPSKSDPYISAAPSRDLRKGLHDHILASPSSLAHVAPSRDLRKGLHDHSRASPSSLAHVAPSRNLRKQTSPKRQPLPPLLASQSAVSFVSTSGDLGSKPAQVTVSNPSPFGHVHESFAVHHDVGPEQAHNDDFVIKDSLFQSHPGAPVFSIPIPVPSQQFKQGSQGKVEKDREREKEKPFYMRLMEPLQKLGQRIYKAASPMFSPIQRIANRFHIPDRVQEVSETWRLDELSKTVDSDNLPLVAGVGAIAALGLVGLAIASSSNNSLVIGNGKRSIQDATFPFIYGPAMAESRALLAGAWDSVSDPDGDGGDGGTRYCAKRLLCQLMSFMPNSYRTKLEENIIDFTRSLPQEEEKKTEEEVNKERGCSGEYLAVELTSLITSLGTMSAEATEKRDPLSLITEQHVKSALRKDKGDEAQLLTWNINNFTKKGDNLATVVTSVVIDYHLGSETHQTSYIIKLNPCITSAFTDSFTNMVFEKEVNFYEEILPDLNHMLKNAGQELLRMPELFHSSLEENKELIILKDLRRRGFVMVEKFKGQDEAHVMLALKELSRLHASSILLQAKAPDTNLSERYPSLDKDIIYCTGEKKEKLQKMFSGGYNNAIMILKSCERHTAAAWLERNLPNVLDLFQEHLEKIPPFKVICHGDFNNNNILFRYNEVGDPLEVMIIDNQVTRVASPATDLAYFLYTCVRGDIRKAKLQDFLGVYYSTFSSMVEVGGVAVPFTLSELKQEFQKRMMYGLLICLLFVPYYLGENVEVPSPEEFMSENSKENLEAWRQNLKHSLHDNPNLNYFCLVPVDEFLEAGVIS</sequence>
<dbReference type="InterPro" id="IPR004119">
    <property type="entry name" value="EcKL"/>
</dbReference>
<dbReference type="InterPro" id="IPR011009">
    <property type="entry name" value="Kinase-like_dom_sf"/>
</dbReference>
<feature type="compositionally biased region" description="Basic and acidic residues" evidence="1">
    <location>
        <begin position="126"/>
        <end position="140"/>
    </location>
</feature>
<feature type="domain" description="CHK kinase-like" evidence="2">
    <location>
        <begin position="673"/>
        <end position="870"/>
    </location>
</feature>
<feature type="compositionally biased region" description="Polar residues" evidence="1">
    <location>
        <begin position="93"/>
        <end position="106"/>
    </location>
</feature>
<name>A0AAE1KAJ8_PETCI</name>
<gene>
    <name evidence="3" type="ORF">Pcinc_026118</name>
</gene>
<dbReference type="AlphaFoldDB" id="A0AAE1KAJ8"/>
<evidence type="ECO:0000313" key="3">
    <source>
        <dbReference type="EMBL" id="KAK3868494.1"/>
    </source>
</evidence>
<evidence type="ECO:0000256" key="1">
    <source>
        <dbReference type="SAM" id="MobiDB-lite"/>
    </source>
</evidence>
<feature type="region of interest" description="Disordered" evidence="1">
    <location>
        <begin position="305"/>
        <end position="328"/>
    </location>
</feature>
<dbReference type="Pfam" id="PF02958">
    <property type="entry name" value="EcKL"/>
    <property type="match status" value="1"/>
</dbReference>
<dbReference type="SUPFAM" id="SSF56112">
    <property type="entry name" value="Protein kinase-like (PK-like)"/>
    <property type="match status" value="1"/>
</dbReference>
<dbReference type="PANTHER" id="PTHR11012">
    <property type="entry name" value="PROTEIN KINASE-LIKE DOMAIN-CONTAINING"/>
    <property type="match status" value="1"/>
</dbReference>
<feature type="region of interest" description="Disordered" evidence="1">
    <location>
        <begin position="65"/>
        <end position="165"/>
    </location>
</feature>
<feature type="region of interest" description="Disordered" evidence="1">
    <location>
        <begin position="193"/>
        <end position="232"/>
    </location>
</feature>
<organism evidence="3 4">
    <name type="scientific">Petrolisthes cinctipes</name>
    <name type="common">Flat porcelain crab</name>
    <dbReference type="NCBI Taxonomy" id="88211"/>
    <lineage>
        <taxon>Eukaryota</taxon>
        <taxon>Metazoa</taxon>
        <taxon>Ecdysozoa</taxon>
        <taxon>Arthropoda</taxon>
        <taxon>Crustacea</taxon>
        <taxon>Multicrustacea</taxon>
        <taxon>Malacostraca</taxon>
        <taxon>Eumalacostraca</taxon>
        <taxon>Eucarida</taxon>
        <taxon>Decapoda</taxon>
        <taxon>Pleocyemata</taxon>
        <taxon>Anomura</taxon>
        <taxon>Galatheoidea</taxon>
        <taxon>Porcellanidae</taxon>
        <taxon>Petrolisthes</taxon>
    </lineage>
</organism>
<accession>A0AAE1KAJ8</accession>
<dbReference type="Proteomes" id="UP001286313">
    <property type="component" value="Unassembled WGS sequence"/>
</dbReference>
<dbReference type="Gene3D" id="3.90.1200.10">
    <property type="match status" value="1"/>
</dbReference>
<feature type="compositionally biased region" description="Polar residues" evidence="1">
    <location>
        <begin position="65"/>
        <end position="79"/>
    </location>
</feature>
<dbReference type="PANTHER" id="PTHR11012:SF30">
    <property type="entry name" value="PROTEIN KINASE-LIKE DOMAIN-CONTAINING"/>
    <property type="match status" value="1"/>
</dbReference>
<dbReference type="EMBL" id="JAWQEG010002997">
    <property type="protein sequence ID" value="KAK3868494.1"/>
    <property type="molecule type" value="Genomic_DNA"/>
</dbReference>
<evidence type="ECO:0000259" key="2">
    <source>
        <dbReference type="SMART" id="SM00587"/>
    </source>
</evidence>
<feature type="compositionally biased region" description="Basic and acidic residues" evidence="1">
    <location>
        <begin position="193"/>
        <end position="203"/>
    </location>
</feature>